<dbReference type="InterPro" id="IPR011009">
    <property type="entry name" value="Kinase-like_dom_sf"/>
</dbReference>
<dbReference type="AlphaFoldDB" id="A0AAD1Y5H8"/>
<dbReference type="SUPFAM" id="SSF46785">
    <property type="entry name" value="Winged helix' DNA-binding domain"/>
    <property type="match status" value="1"/>
</dbReference>
<evidence type="ECO:0000256" key="5">
    <source>
        <dbReference type="ARBA" id="ARBA00022777"/>
    </source>
</evidence>
<comment type="catalytic activity">
    <reaction evidence="8">
        <text>L-seryl-[protein] + ATP = O-phospho-L-seryl-[protein] + ADP + H(+)</text>
        <dbReference type="Rhea" id="RHEA:17989"/>
        <dbReference type="Rhea" id="RHEA-COMP:9863"/>
        <dbReference type="Rhea" id="RHEA-COMP:11604"/>
        <dbReference type="ChEBI" id="CHEBI:15378"/>
        <dbReference type="ChEBI" id="CHEBI:29999"/>
        <dbReference type="ChEBI" id="CHEBI:30616"/>
        <dbReference type="ChEBI" id="CHEBI:83421"/>
        <dbReference type="ChEBI" id="CHEBI:456216"/>
        <dbReference type="EC" id="2.7.11.1"/>
    </reaction>
</comment>
<evidence type="ECO:0000256" key="7">
    <source>
        <dbReference type="ARBA" id="ARBA00047899"/>
    </source>
</evidence>
<dbReference type="CDD" id="cd04371">
    <property type="entry name" value="DEP"/>
    <property type="match status" value="1"/>
</dbReference>
<dbReference type="InterPro" id="IPR000591">
    <property type="entry name" value="DEP_dom"/>
</dbReference>
<dbReference type="Pfam" id="PF00072">
    <property type="entry name" value="Response_reg"/>
    <property type="match status" value="1"/>
</dbReference>
<dbReference type="PROSITE" id="PS50011">
    <property type="entry name" value="PROTEIN_KINASE_DOM"/>
    <property type="match status" value="1"/>
</dbReference>
<keyword evidence="6" id="KW-0067">ATP-binding</keyword>
<feature type="domain" description="DEP" evidence="12">
    <location>
        <begin position="471"/>
        <end position="546"/>
    </location>
</feature>
<evidence type="ECO:0000256" key="8">
    <source>
        <dbReference type="ARBA" id="ARBA00048679"/>
    </source>
</evidence>
<dbReference type="InterPro" id="IPR036390">
    <property type="entry name" value="WH_DNA-bd_sf"/>
</dbReference>
<sequence length="836" mass="96312">MEKHRVLVAEDDPFQRMSIVDILQMSNYDVTSVENGKQALEHLGIKFTNQGSTQLTTHSGEDSFSSSQGGKESFDLVLLDLLMPEMTGKEVLDVMMSDPVLSNIPVVVMSSRNDKSIISECLVTGARTFIVKPLRAQEVRGFESYIKEEKSTEGDQNMRNYKSIKNLGHGSAGSVDLVENIETGNQYALKTIALANMNQKEKESALSEIHFLKVLKGPTLIKSYQSYVEKDKIMIFMEYAEGGTLADKILEYKLAGEAFDTDTIINWISQVILGVMLMHSKNILHRDLKSQNLFLISDGTIKIGDFGISKELPSIDSLAKTSCGTPYFMPPEVCKGEPYGEKIDIWAIGCILYELVFFKKPFESKTIYGVFEKIINTPLEHTYEECDENIRMLLMALLDKDPSRRPSIWELAKTDIIKYYINQFVNERGLHEEVATVFECDMNNDDPLSSTILSDSNTFDTGRLDIMAHFIRIDIPLEEIKSGWFSKIKNLGSGFDILNWMRDKVEADEDRALMLCQKMMDHGYIARIDEEQSFSPLNMVYYQFYEDRDNLAANMLRPYYGEPLNAIEVSLELVKNAEEVYREAIVETDTGHKIVAERALISQHYEHYICNVGKLSKVELKFYGPEEAYCFFLNVYQCMYIHCFLKYLKPHQDEMEQSGSLFSNLRSFMGNSDNKEMFYQIGDFQFTLDELKHGVIRGNRKKPGSILKTFNVNDMKAQFIDEEHYDRRAIFLCLDLPQVLEHIAWFDGVTSMDENYDPYLKEFLNSKVAFDPITKELTLPNIFETYYYDFGNSNEDIIKFIWNWFENTDYSCEQVLKLCKSDLKLNFYPMVEYNSF</sequence>
<dbReference type="Proteomes" id="UP001295684">
    <property type="component" value="Unassembled WGS sequence"/>
</dbReference>
<dbReference type="PROSITE" id="PS00108">
    <property type="entry name" value="PROTEIN_KINASE_ST"/>
    <property type="match status" value="1"/>
</dbReference>
<evidence type="ECO:0000313" key="13">
    <source>
        <dbReference type="EMBL" id="CAI2385528.1"/>
    </source>
</evidence>
<comment type="caution">
    <text evidence="13">The sequence shown here is derived from an EMBL/GenBank/DDBJ whole genome shotgun (WGS) entry which is preliminary data.</text>
</comment>
<name>A0AAD1Y5H8_EUPCR</name>
<comment type="catalytic activity">
    <reaction evidence="7">
        <text>L-threonyl-[protein] + ATP = O-phospho-L-threonyl-[protein] + ADP + H(+)</text>
        <dbReference type="Rhea" id="RHEA:46608"/>
        <dbReference type="Rhea" id="RHEA-COMP:11060"/>
        <dbReference type="Rhea" id="RHEA-COMP:11605"/>
        <dbReference type="ChEBI" id="CHEBI:15378"/>
        <dbReference type="ChEBI" id="CHEBI:30013"/>
        <dbReference type="ChEBI" id="CHEBI:30616"/>
        <dbReference type="ChEBI" id="CHEBI:61977"/>
        <dbReference type="ChEBI" id="CHEBI:456216"/>
        <dbReference type="EC" id="2.7.11.1"/>
    </reaction>
</comment>
<keyword evidence="3" id="KW-0808">Transferase</keyword>
<evidence type="ECO:0000259" key="12">
    <source>
        <dbReference type="PROSITE" id="PS50186"/>
    </source>
</evidence>
<dbReference type="Pfam" id="PF00069">
    <property type="entry name" value="Pkinase"/>
    <property type="match status" value="1"/>
</dbReference>
<dbReference type="PROSITE" id="PS50110">
    <property type="entry name" value="RESPONSE_REGULATORY"/>
    <property type="match status" value="1"/>
</dbReference>
<dbReference type="SUPFAM" id="SSF52172">
    <property type="entry name" value="CheY-like"/>
    <property type="match status" value="1"/>
</dbReference>
<keyword evidence="2" id="KW-0723">Serine/threonine-protein kinase</keyword>
<dbReference type="PANTHER" id="PTHR44899:SF3">
    <property type="entry name" value="SERINE_THREONINE-PROTEIN KINASE NEK1"/>
    <property type="match status" value="1"/>
</dbReference>
<organism evidence="13 14">
    <name type="scientific">Euplotes crassus</name>
    <dbReference type="NCBI Taxonomy" id="5936"/>
    <lineage>
        <taxon>Eukaryota</taxon>
        <taxon>Sar</taxon>
        <taxon>Alveolata</taxon>
        <taxon>Ciliophora</taxon>
        <taxon>Intramacronucleata</taxon>
        <taxon>Spirotrichea</taxon>
        <taxon>Hypotrichia</taxon>
        <taxon>Euplotida</taxon>
        <taxon>Euplotidae</taxon>
        <taxon>Moneuplotes</taxon>
    </lineage>
</organism>
<gene>
    <name evidence="13" type="ORF">ECRASSUSDP1_LOCUS27100</name>
</gene>
<dbReference type="SUPFAM" id="SSF56112">
    <property type="entry name" value="Protein kinase-like (PK-like)"/>
    <property type="match status" value="1"/>
</dbReference>
<feature type="modified residue" description="4-aspartylphosphate" evidence="9">
    <location>
        <position position="80"/>
    </location>
</feature>
<evidence type="ECO:0000259" key="10">
    <source>
        <dbReference type="PROSITE" id="PS50011"/>
    </source>
</evidence>
<evidence type="ECO:0000256" key="9">
    <source>
        <dbReference type="PROSITE-ProRule" id="PRU00169"/>
    </source>
</evidence>
<evidence type="ECO:0000256" key="3">
    <source>
        <dbReference type="ARBA" id="ARBA00022679"/>
    </source>
</evidence>
<dbReference type="Gene3D" id="3.40.50.2300">
    <property type="match status" value="1"/>
</dbReference>
<dbReference type="PANTHER" id="PTHR44899">
    <property type="entry name" value="CAMK FAMILY PROTEIN KINASE"/>
    <property type="match status" value="1"/>
</dbReference>
<dbReference type="InterPro" id="IPR000719">
    <property type="entry name" value="Prot_kinase_dom"/>
</dbReference>
<dbReference type="SMART" id="SM00220">
    <property type="entry name" value="S_TKc"/>
    <property type="match status" value="1"/>
</dbReference>
<dbReference type="Pfam" id="PF04784">
    <property type="entry name" value="DUF547"/>
    <property type="match status" value="1"/>
</dbReference>
<dbReference type="InterPro" id="IPR011006">
    <property type="entry name" value="CheY-like_superfamily"/>
</dbReference>
<dbReference type="InterPro" id="IPR036388">
    <property type="entry name" value="WH-like_DNA-bd_sf"/>
</dbReference>
<keyword evidence="9" id="KW-0597">Phosphoprotein</keyword>
<dbReference type="GO" id="GO:0005524">
    <property type="term" value="F:ATP binding"/>
    <property type="evidence" value="ECO:0007669"/>
    <property type="project" value="UniProtKB-KW"/>
</dbReference>
<dbReference type="InterPro" id="IPR051131">
    <property type="entry name" value="NEK_Ser/Thr_kinase_NIMA"/>
</dbReference>
<keyword evidence="4" id="KW-0547">Nucleotide-binding</keyword>
<dbReference type="Gene3D" id="1.10.510.10">
    <property type="entry name" value="Transferase(Phosphotransferase) domain 1"/>
    <property type="match status" value="1"/>
</dbReference>
<protein>
    <recommendedName>
        <fullName evidence="1">non-specific serine/threonine protein kinase</fullName>
        <ecNumber evidence="1">2.7.11.1</ecNumber>
    </recommendedName>
</protein>
<feature type="domain" description="Response regulatory" evidence="11">
    <location>
        <begin position="5"/>
        <end position="147"/>
    </location>
</feature>
<dbReference type="InterPro" id="IPR001789">
    <property type="entry name" value="Sig_transdc_resp-reg_receiver"/>
</dbReference>
<reference evidence="13" key="1">
    <citation type="submission" date="2023-07" db="EMBL/GenBank/DDBJ databases">
        <authorList>
            <consortium name="AG Swart"/>
            <person name="Singh M."/>
            <person name="Singh A."/>
            <person name="Seah K."/>
            <person name="Emmerich C."/>
        </authorList>
    </citation>
    <scope>NUCLEOTIDE SEQUENCE</scope>
    <source>
        <strain evidence="13">DP1</strain>
    </source>
</reference>
<evidence type="ECO:0000256" key="6">
    <source>
        <dbReference type="ARBA" id="ARBA00022840"/>
    </source>
</evidence>
<evidence type="ECO:0000313" key="14">
    <source>
        <dbReference type="Proteomes" id="UP001295684"/>
    </source>
</evidence>
<dbReference type="InterPro" id="IPR008271">
    <property type="entry name" value="Ser/Thr_kinase_AS"/>
</dbReference>
<feature type="domain" description="Protein kinase" evidence="10">
    <location>
        <begin position="161"/>
        <end position="425"/>
    </location>
</feature>
<evidence type="ECO:0000256" key="4">
    <source>
        <dbReference type="ARBA" id="ARBA00022741"/>
    </source>
</evidence>
<dbReference type="GO" id="GO:0000160">
    <property type="term" value="P:phosphorelay signal transduction system"/>
    <property type="evidence" value="ECO:0007669"/>
    <property type="project" value="InterPro"/>
</dbReference>
<dbReference type="GO" id="GO:0004674">
    <property type="term" value="F:protein serine/threonine kinase activity"/>
    <property type="evidence" value="ECO:0007669"/>
    <property type="project" value="UniProtKB-KW"/>
</dbReference>
<dbReference type="Gene3D" id="3.30.200.20">
    <property type="entry name" value="Phosphorylase Kinase, domain 1"/>
    <property type="match status" value="1"/>
</dbReference>
<keyword evidence="14" id="KW-1185">Reference proteome</keyword>
<dbReference type="Gene3D" id="1.10.10.10">
    <property type="entry name" value="Winged helix-like DNA-binding domain superfamily/Winged helix DNA-binding domain"/>
    <property type="match status" value="1"/>
</dbReference>
<dbReference type="InterPro" id="IPR006869">
    <property type="entry name" value="DUF547"/>
</dbReference>
<proteinExistence type="predicted"/>
<evidence type="ECO:0000256" key="1">
    <source>
        <dbReference type="ARBA" id="ARBA00012513"/>
    </source>
</evidence>
<dbReference type="EC" id="2.7.11.1" evidence="1"/>
<keyword evidence="5" id="KW-0418">Kinase</keyword>
<dbReference type="PROSITE" id="PS50186">
    <property type="entry name" value="DEP"/>
    <property type="match status" value="1"/>
</dbReference>
<dbReference type="EMBL" id="CAMPGE010027953">
    <property type="protein sequence ID" value="CAI2385528.1"/>
    <property type="molecule type" value="Genomic_DNA"/>
</dbReference>
<accession>A0AAD1Y5H8</accession>
<evidence type="ECO:0000256" key="2">
    <source>
        <dbReference type="ARBA" id="ARBA00022527"/>
    </source>
</evidence>
<dbReference type="Pfam" id="PF00610">
    <property type="entry name" value="DEP"/>
    <property type="match status" value="1"/>
</dbReference>
<dbReference type="SMART" id="SM00049">
    <property type="entry name" value="DEP"/>
    <property type="match status" value="1"/>
</dbReference>
<dbReference type="SMART" id="SM00448">
    <property type="entry name" value="REC"/>
    <property type="match status" value="1"/>
</dbReference>
<evidence type="ECO:0000259" key="11">
    <source>
        <dbReference type="PROSITE" id="PS50110"/>
    </source>
</evidence>